<dbReference type="SUPFAM" id="SSF51679">
    <property type="entry name" value="Bacterial luciferase-like"/>
    <property type="match status" value="1"/>
</dbReference>
<keyword evidence="1" id="KW-0285">Flavoprotein</keyword>
<accession>A0A5A5THW2</accession>
<feature type="domain" description="Luciferase-like" evidence="5">
    <location>
        <begin position="38"/>
        <end position="245"/>
    </location>
</feature>
<evidence type="ECO:0000256" key="2">
    <source>
        <dbReference type="ARBA" id="ARBA00022643"/>
    </source>
</evidence>
<keyword evidence="2" id="KW-0288">FMN</keyword>
<evidence type="ECO:0000259" key="5">
    <source>
        <dbReference type="Pfam" id="PF00296"/>
    </source>
</evidence>
<dbReference type="Proteomes" id="UP000322530">
    <property type="component" value="Unassembled WGS sequence"/>
</dbReference>
<gene>
    <name evidence="6" type="ORF">KDI_43790</name>
</gene>
<dbReference type="PANTHER" id="PTHR42847:SF4">
    <property type="entry name" value="ALKANESULFONATE MONOOXYGENASE-RELATED"/>
    <property type="match status" value="1"/>
</dbReference>
<protein>
    <recommendedName>
        <fullName evidence="5">Luciferase-like domain-containing protein</fullName>
    </recommendedName>
</protein>
<keyword evidence="7" id="KW-1185">Reference proteome</keyword>
<dbReference type="EMBL" id="BIXY01000084">
    <property type="protein sequence ID" value="GCF10815.1"/>
    <property type="molecule type" value="Genomic_DNA"/>
</dbReference>
<dbReference type="GO" id="GO:0046306">
    <property type="term" value="P:alkanesulfonate catabolic process"/>
    <property type="evidence" value="ECO:0007669"/>
    <property type="project" value="TreeGrafter"/>
</dbReference>
<evidence type="ECO:0000256" key="1">
    <source>
        <dbReference type="ARBA" id="ARBA00022630"/>
    </source>
</evidence>
<dbReference type="OrthoDB" id="156481at2"/>
<dbReference type="Gene3D" id="3.20.20.30">
    <property type="entry name" value="Luciferase-like domain"/>
    <property type="match status" value="1"/>
</dbReference>
<dbReference type="InterPro" id="IPR050172">
    <property type="entry name" value="SsuD_RutA_monooxygenase"/>
</dbReference>
<evidence type="ECO:0000256" key="3">
    <source>
        <dbReference type="ARBA" id="ARBA00023002"/>
    </source>
</evidence>
<reference evidence="6 7" key="1">
    <citation type="submission" date="2019-01" db="EMBL/GenBank/DDBJ databases">
        <title>Draft genome sequence of Dictyobacter sp. Uno17.</title>
        <authorList>
            <person name="Wang C.M."/>
            <person name="Zheng Y."/>
            <person name="Sakai Y."/>
            <person name="Abe K."/>
            <person name="Yokota A."/>
            <person name="Yabe S."/>
        </authorList>
    </citation>
    <scope>NUCLEOTIDE SEQUENCE [LARGE SCALE GENOMIC DNA]</scope>
    <source>
        <strain evidence="6 7">Uno17</strain>
    </source>
</reference>
<evidence type="ECO:0000256" key="4">
    <source>
        <dbReference type="ARBA" id="ARBA00023033"/>
    </source>
</evidence>
<evidence type="ECO:0000313" key="6">
    <source>
        <dbReference type="EMBL" id="GCF10815.1"/>
    </source>
</evidence>
<dbReference type="AlphaFoldDB" id="A0A5A5THW2"/>
<name>A0A5A5THW2_9CHLR</name>
<sequence length="307" mass="34822">MAQIQFGFNPMAIGNLGSSQHEHLNQLRAALDTIVGHFDGVWLPDHVQFGTTPILENWTTLTYLAGMRPELRYGHLVLNQLFRNPALLAKMAATFQYMSQGHFILGIGAGWAEEEARAYNRPFPPAGQRISELEEQLQIINALWREESVTFEGKYHQVHNAKCLPRPEPLPPILIAGVQPRMLRLVVRYADWWNTTATTLDKAREQLKALDAACEEIGRDPKTLRRTLLVKCYCAPTEQKLDENLVKLQEPIGMHITGTPAQIVEQLQPCIEMGFDYYIIVARDFPRELTTLELLAHEVLPALNKAH</sequence>
<comment type="caution">
    <text evidence="6">The sequence shown here is derived from an EMBL/GenBank/DDBJ whole genome shotgun (WGS) entry which is preliminary data.</text>
</comment>
<dbReference type="InterPro" id="IPR036661">
    <property type="entry name" value="Luciferase-like_sf"/>
</dbReference>
<dbReference type="PANTHER" id="PTHR42847">
    <property type="entry name" value="ALKANESULFONATE MONOOXYGENASE"/>
    <property type="match status" value="1"/>
</dbReference>
<dbReference type="Pfam" id="PF00296">
    <property type="entry name" value="Bac_luciferase"/>
    <property type="match status" value="1"/>
</dbReference>
<keyword evidence="4" id="KW-0503">Monooxygenase</keyword>
<organism evidence="6 7">
    <name type="scientific">Dictyobacter arantiisoli</name>
    <dbReference type="NCBI Taxonomy" id="2014874"/>
    <lineage>
        <taxon>Bacteria</taxon>
        <taxon>Bacillati</taxon>
        <taxon>Chloroflexota</taxon>
        <taxon>Ktedonobacteria</taxon>
        <taxon>Ktedonobacterales</taxon>
        <taxon>Dictyobacteraceae</taxon>
        <taxon>Dictyobacter</taxon>
    </lineage>
</organism>
<dbReference type="InterPro" id="IPR011251">
    <property type="entry name" value="Luciferase-like_dom"/>
</dbReference>
<proteinExistence type="predicted"/>
<keyword evidence="3" id="KW-0560">Oxidoreductase</keyword>
<dbReference type="GO" id="GO:0008726">
    <property type="term" value="F:alkanesulfonate monooxygenase activity"/>
    <property type="evidence" value="ECO:0007669"/>
    <property type="project" value="TreeGrafter"/>
</dbReference>
<dbReference type="RefSeq" id="WP_149403683.1">
    <property type="nucleotide sequence ID" value="NZ_BIXY01000084.1"/>
</dbReference>
<evidence type="ECO:0000313" key="7">
    <source>
        <dbReference type="Proteomes" id="UP000322530"/>
    </source>
</evidence>